<dbReference type="SUPFAM" id="SSF46785">
    <property type="entry name" value="Winged helix' DNA-binding domain"/>
    <property type="match status" value="1"/>
</dbReference>
<organism evidence="6 7">
    <name type="scientific">Methanochimaera problematica</name>
    <dbReference type="NCBI Taxonomy" id="2609417"/>
    <lineage>
        <taxon>Archaea</taxon>
        <taxon>Methanobacteriati</taxon>
        <taxon>Methanobacteriota</taxon>
        <taxon>Stenosarchaea group</taxon>
        <taxon>Methanomicrobia</taxon>
        <taxon>Methanomicrobiales</taxon>
        <taxon>Methanomicrobiaceae</taxon>
        <taxon>Methanochimaera</taxon>
    </lineage>
</organism>
<dbReference type="SMART" id="SM01413">
    <property type="entry name" value="Ribosomal_S19e"/>
    <property type="match status" value="1"/>
</dbReference>
<evidence type="ECO:0000313" key="6">
    <source>
        <dbReference type="EMBL" id="WOF15766.1"/>
    </source>
</evidence>
<dbReference type="GeneID" id="85229141"/>
<dbReference type="InterPro" id="IPR018277">
    <property type="entry name" value="Ribosomal_eS19_CS"/>
</dbReference>
<protein>
    <recommendedName>
        <fullName evidence="4 5">Small ribosomal subunit protein eS19</fullName>
    </recommendedName>
</protein>
<dbReference type="GO" id="GO:0022627">
    <property type="term" value="C:cytosolic small ribosomal subunit"/>
    <property type="evidence" value="ECO:0007669"/>
    <property type="project" value="TreeGrafter"/>
</dbReference>
<comment type="subunit">
    <text evidence="5">Part of the 30S ribosomal subunit.</text>
</comment>
<accession>A0AA97I3Y9</accession>
<dbReference type="AlphaFoldDB" id="A0AA97I3Y9"/>
<dbReference type="GO" id="GO:0003723">
    <property type="term" value="F:RNA binding"/>
    <property type="evidence" value="ECO:0007669"/>
    <property type="project" value="TreeGrafter"/>
</dbReference>
<dbReference type="InterPro" id="IPR001266">
    <property type="entry name" value="Ribosomal_eS19"/>
</dbReference>
<dbReference type="Pfam" id="PF01090">
    <property type="entry name" value="Ribosomal_S19e"/>
    <property type="match status" value="1"/>
</dbReference>
<dbReference type="Gene3D" id="1.10.10.10">
    <property type="entry name" value="Winged helix-like DNA-binding domain superfamily/Winged helix DNA-binding domain"/>
    <property type="match status" value="1"/>
</dbReference>
<evidence type="ECO:0000256" key="1">
    <source>
        <dbReference type="ARBA" id="ARBA00010014"/>
    </source>
</evidence>
<dbReference type="PANTHER" id="PTHR11710:SF0">
    <property type="entry name" value="40S RIBOSOMAL PROTEIN S19"/>
    <property type="match status" value="1"/>
</dbReference>
<evidence type="ECO:0000256" key="5">
    <source>
        <dbReference type="HAMAP-Rule" id="MF_01474"/>
    </source>
</evidence>
<keyword evidence="7" id="KW-1185">Reference proteome</keyword>
<evidence type="ECO:0000256" key="2">
    <source>
        <dbReference type="ARBA" id="ARBA00022980"/>
    </source>
</evidence>
<dbReference type="GO" id="GO:0000028">
    <property type="term" value="P:ribosomal small subunit assembly"/>
    <property type="evidence" value="ECO:0007669"/>
    <property type="project" value="TreeGrafter"/>
</dbReference>
<dbReference type="HAMAP" id="MF_01474">
    <property type="entry name" value="Ribosomal_eS19"/>
    <property type="match status" value="1"/>
</dbReference>
<dbReference type="InterPro" id="IPR027548">
    <property type="entry name" value="Ribosomal_eS19_archaeal"/>
</dbReference>
<dbReference type="GO" id="GO:0006412">
    <property type="term" value="P:translation"/>
    <property type="evidence" value="ECO:0007669"/>
    <property type="project" value="UniProtKB-UniRule"/>
</dbReference>
<dbReference type="InterPro" id="IPR036388">
    <property type="entry name" value="WH-like_DNA-bd_sf"/>
</dbReference>
<keyword evidence="3 5" id="KW-0687">Ribonucleoprotein</keyword>
<dbReference type="GO" id="GO:0003735">
    <property type="term" value="F:structural constituent of ribosome"/>
    <property type="evidence" value="ECO:0007669"/>
    <property type="project" value="InterPro"/>
</dbReference>
<comment type="function">
    <text evidence="5">May be involved in maturation of the 30S ribosomal subunit.</text>
</comment>
<dbReference type="NCBIfam" id="NF006811">
    <property type="entry name" value="PRK09333.1"/>
    <property type="match status" value="1"/>
</dbReference>
<evidence type="ECO:0000256" key="4">
    <source>
        <dbReference type="ARBA" id="ARBA00035143"/>
    </source>
</evidence>
<proteinExistence type="inferred from homology"/>
<dbReference type="PROSITE" id="PS00628">
    <property type="entry name" value="RIBOSOMAL_S19E"/>
    <property type="match status" value="1"/>
</dbReference>
<dbReference type="RefSeq" id="WP_317137340.1">
    <property type="nucleotide sequence ID" value="NZ_CP043875.1"/>
</dbReference>
<dbReference type="PANTHER" id="PTHR11710">
    <property type="entry name" value="40S RIBOSOMAL PROTEIN S19"/>
    <property type="match status" value="1"/>
</dbReference>
<dbReference type="KEGG" id="mefw:F1737_03190"/>
<gene>
    <name evidence="5" type="primary">rps19e</name>
    <name evidence="6" type="ORF">F1737_03190</name>
</gene>
<dbReference type="FunFam" id="1.10.10.10:FF:000449">
    <property type="entry name" value="30S ribosomal protein S19e"/>
    <property type="match status" value="1"/>
</dbReference>
<evidence type="ECO:0000256" key="3">
    <source>
        <dbReference type="ARBA" id="ARBA00023274"/>
    </source>
</evidence>
<dbReference type="Proteomes" id="UP001301797">
    <property type="component" value="Chromosome"/>
</dbReference>
<sequence>MTTVYDIPPDVLIEKVAGELEKLDAIETPEWANFAKTGVHKQMPPKDEKWWFKRAASILRRVYVDGPVGVQRLRSFYGGKQDRGSKPYQFRRGSGSVTRKALQQLEAAGFVENTKDGRVVSPAGRAFIDGVAHKAKESVVETIPGLAKY</sequence>
<reference evidence="6 7" key="1">
    <citation type="submission" date="2019-09" db="EMBL/GenBank/DDBJ databases">
        <title>The complete genome of Methanoplanus sp. FWC-SCC4.</title>
        <authorList>
            <person name="Chen S.-C."/>
            <person name="Zhou Y.-Z."/>
            <person name="Lai M.-C."/>
        </authorList>
    </citation>
    <scope>NUCLEOTIDE SEQUENCE [LARGE SCALE GENOMIC DNA]</scope>
    <source>
        <strain evidence="6 7">FWC-SCC4</strain>
    </source>
</reference>
<name>A0AA97I3Y9_9EURY</name>
<dbReference type="EMBL" id="CP043875">
    <property type="protein sequence ID" value="WOF15766.1"/>
    <property type="molecule type" value="Genomic_DNA"/>
</dbReference>
<dbReference type="InterPro" id="IPR036390">
    <property type="entry name" value="WH_DNA-bd_sf"/>
</dbReference>
<evidence type="ECO:0000313" key="7">
    <source>
        <dbReference type="Proteomes" id="UP001301797"/>
    </source>
</evidence>
<comment type="similarity">
    <text evidence="1 5">Belongs to the eukaryotic ribosomal protein eS19 family.</text>
</comment>
<keyword evidence="2 5" id="KW-0689">Ribosomal protein</keyword>